<evidence type="ECO:0000259" key="9">
    <source>
        <dbReference type="SMART" id="SM00813"/>
    </source>
</evidence>
<dbReference type="Pfam" id="PF06964">
    <property type="entry name" value="Alpha-L-AF_C"/>
    <property type="match status" value="1"/>
</dbReference>
<dbReference type="SMART" id="SM00813">
    <property type="entry name" value="Alpha-L-AF_C"/>
    <property type="match status" value="1"/>
</dbReference>
<evidence type="ECO:0000256" key="4">
    <source>
        <dbReference type="ARBA" id="ARBA00011165"/>
    </source>
</evidence>
<dbReference type="Proteomes" id="UP000323732">
    <property type="component" value="Unassembled WGS sequence"/>
</dbReference>
<evidence type="ECO:0000313" key="11">
    <source>
        <dbReference type="Proteomes" id="UP000323732"/>
    </source>
</evidence>
<name>A0A5D4SMX9_9BACI</name>
<sequence length="506" mass="57309">MTLNAHKAKMLIDKSFRISDIDPRIYGSFIEQLGRAVYGGIYELSHSSADEDGFRQDVIELVKELRVPIIRYPGGNMVSVYNWEDGIGPKELRPKRLDLAWNSLETNEVGTNEFAAWAKKVNAEVMMAVNLGTRGIDAARNLVEYCNHPGGTYWSDLRKEHGYTDPHNIKVWCLGNEMDGPWQIGMKTAYEYGRLAAETAKAMKLVDPSIELVSCGSSGSGMPTFPEWEAETLEHTYEAADYISLHQYYGNRDNDSANYLASTLDMDSFIKTVTAACDYMKAKKRSKKTMNLSFDEWNVWFHSNDQDKAIEPWSLSPPLLEDIYTFEDALLVGSMLNTLLKHSDRVKIACMAQLVNVIAPIMTETGGGIWKQSIFYPFYYTSVYGRGTALHSIVDSPKYDSKDFTDVPFLDQSVVYNEESEELVIFAVNRSLDTQLLVDVDIRSFEGYKLSEQIVLKNENPKAVNSMNDEQVKPEKGNDSYIENGTLTAVLPKMSWNMFRLKKLEV</sequence>
<dbReference type="Pfam" id="PF22848">
    <property type="entry name" value="ASD1_dom"/>
    <property type="match status" value="1"/>
</dbReference>
<dbReference type="InterPro" id="IPR010720">
    <property type="entry name" value="Alpha-L-AF_C"/>
</dbReference>
<feature type="domain" description="Alpha-L-arabinofuranosidase C-terminal" evidence="9">
    <location>
        <begin position="295"/>
        <end position="495"/>
    </location>
</feature>
<comment type="catalytic activity">
    <reaction evidence="1">
        <text>Hydrolysis of terminal non-reducing alpha-L-arabinofuranoside residues in alpha-L-arabinosides.</text>
        <dbReference type="EC" id="3.2.1.55"/>
    </reaction>
</comment>
<dbReference type="SUPFAM" id="SSF51445">
    <property type="entry name" value="(Trans)glycosidases"/>
    <property type="match status" value="1"/>
</dbReference>
<comment type="similarity">
    <text evidence="3">Belongs to the glycosyl hydrolase 51 family.</text>
</comment>
<comment type="pathway">
    <text evidence="2">Glycan metabolism.</text>
</comment>
<dbReference type="InterPro" id="IPR017853">
    <property type="entry name" value="GH"/>
</dbReference>
<evidence type="ECO:0000256" key="2">
    <source>
        <dbReference type="ARBA" id="ARBA00004881"/>
    </source>
</evidence>
<evidence type="ECO:0000256" key="7">
    <source>
        <dbReference type="ARBA" id="ARBA00023277"/>
    </source>
</evidence>
<dbReference type="EMBL" id="VTES01000002">
    <property type="protein sequence ID" value="TYS64755.1"/>
    <property type="molecule type" value="Genomic_DNA"/>
</dbReference>
<dbReference type="AlphaFoldDB" id="A0A5D4SMX9"/>
<dbReference type="Gene3D" id="3.20.20.80">
    <property type="entry name" value="Glycosidases"/>
    <property type="match status" value="1"/>
</dbReference>
<keyword evidence="7" id="KW-0119">Carbohydrate metabolism</keyword>
<comment type="caution">
    <text evidence="10">The sequence shown here is derived from an EMBL/GenBank/DDBJ whole genome shotgun (WGS) entry which is preliminary data.</text>
</comment>
<protein>
    <recommendedName>
        <fullName evidence="5">non-reducing end alpha-L-arabinofuranosidase</fullName>
        <ecNumber evidence="5">3.2.1.55</ecNumber>
    </recommendedName>
</protein>
<evidence type="ECO:0000313" key="10">
    <source>
        <dbReference type="EMBL" id="TYS64755.1"/>
    </source>
</evidence>
<evidence type="ECO:0000256" key="1">
    <source>
        <dbReference type="ARBA" id="ARBA00001462"/>
    </source>
</evidence>
<dbReference type="GO" id="GO:0046373">
    <property type="term" value="P:L-arabinose metabolic process"/>
    <property type="evidence" value="ECO:0007669"/>
    <property type="project" value="InterPro"/>
</dbReference>
<gene>
    <name evidence="10" type="ORF">FZD47_05130</name>
</gene>
<accession>A0A5D4SMX9</accession>
<dbReference type="SUPFAM" id="SSF51011">
    <property type="entry name" value="Glycosyl hydrolase domain"/>
    <property type="match status" value="1"/>
</dbReference>
<dbReference type="PANTHER" id="PTHR43576:SF3">
    <property type="entry name" value="ALPHA-L-ARABINOFURANOSIDASE C"/>
    <property type="match status" value="1"/>
</dbReference>
<evidence type="ECO:0000256" key="6">
    <source>
        <dbReference type="ARBA" id="ARBA00022801"/>
    </source>
</evidence>
<dbReference type="GO" id="GO:0046556">
    <property type="term" value="F:alpha-L-arabinofuranosidase activity"/>
    <property type="evidence" value="ECO:0007669"/>
    <property type="project" value="UniProtKB-EC"/>
</dbReference>
<dbReference type="GO" id="GO:0000272">
    <property type="term" value="P:polysaccharide catabolic process"/>
    <property type="evidence" value="ECO:0007669"/>
    <property type="project" value="TreeGrafter"/>
</dbReference>
<evidence type="ECO:0000256" key="5">
    <source>
        <dbReference type="ARBA" id="ARBA00012670"/>
    </source>
</evidence>
<keyword evidence="8" id="KW-0326">Glycosidase</keyword>
<comment type="subunit">
    <text evidence="4">Homohexamer; trimer of dimers.</text>
</comment>
<evidence type="ECO:0000256" key="8">
    <source>
        <dbReference type="ARBA" id="ARBA00023295"/>
    </source>
</evidence>
<keyword evidence="6" id="KW-0378">Hydrolase</keyword>
<dbReference type="Gene3D" id="2.60.40.1180">
    <property type="entry name" value="Golgi alpha-mannosidase II"/>
    <property type="match status" value="1"/>
</dbReference>
<reference evidence="10 11" key="1">
    <citation type="submission" date="2019-08" db="EMBL/GenBank/DDBJ databases">
        <title>Bacillus genomes from the desert of Cuatro Cienegas, Coahuila.</title>
        <authorList>
            <person name="Olmedo-Alvarez G."/>
        </authorList>
    </citation>
    <scope>NUCLEOTIDE SEQUENCE [LARGE SCALE GENOMIC DNA]</scope>
    <source>
        <strain evidence="10 11">CH37_1T</strain>
    </source>
</reference>
<dbReference type="EC" id="3.2.1.55" evidence="5"/>
<dbReference type="InterPro" id="IPR013780">
    <property type="entry name" value="Glyco_hydro_b"/>
</dbReference>
<proteinExistence type="inferred from homology"/>
<organism evidence="10 11">
    <name type="scientific">Bacillus infantis</name>
    <dbReference type="NCBI Taxonomy" id="324767"/>
    <lineage>
        <taxon>Bacteria</taxon>
        <taxon>Bacillati</taxon>
        <taxon>Bacillota</taxon>
        <taxon>Bacilli</taxon>
        <taxon>Bacillales</taxon>
        <taxon>Bacillaceae</taxon>
        <taxon>Bacillus</taxon>
    </lineage>
</organism>
<evidence type="ECO:0000256" key="3">
    <source>
        <dbReference type="ARBA" id="ARBA00007186"/>
    </source>
</evidence>
<dbReference type="InterPro" id="IPR055235">
    <property type="entry name" value="ASD1_cat"/>
</dbReference>
<dbReference type="RefSeq" id="WP_148949249.1">
    <property type="nucleotide sequence ID" value="NZ_VTES01000002.1"/>
</dbReference>
<dbReference type="PANTHER" id="PTHR43576">
    <property type="entry name" value="ALPHA-L-ARABINOFURANOSIDASE C-RELATED"/>
    <property type="match status" value="1"/>
</dbReference>